<reference evidence="6 7" key="1">
    <citation type="submission" date="2019-08" db="EMBL/GenBank/DDBJ databases">
        <authorList>
            <person name="Guy L."/>
        </authorList>
    </citation>
    <scope>NUCLEOTIDE SEQUENCE [LARGE SCALE GENOMIC DNA]</scope>
    <source>
        <strain evidence="6 7">SGT-108</strain>
    </source>
</reference>
<dbReference type="OrthoDB" id="5290098at2"/>
<keyword evidence="7" id="KW-1185">Reference proteome</keyword>
<gene>
    <name evidence="6" type="primary">rssA</name>
    <name evidence="6" type="ORF">AQUSIP_12170</name>
</gene>
<dbReference type="InterPro" id="IPR050301">
    <property type="entry name" value="NTE"/>
</dbReference>
<dbReference type="PROSITE" id="PS51635">
    <property type="entry name" value="PNPLA"/>
    <property type="match status" value="1"/>
</dbReference>
<feature type="active site" description="Proton acceptor" evidence="4">
    <location>
        <position position="206"/>
    </location>
</feature>
<protein>
    <submittedName>
        <fullName evidence="6">NTE family protein RssA</fullName>
    </submittedName>
</protein>
<keyword evidence="3 4" id="KW-0443">Lipid metabolism</keyword>
<evidence type="ECO:0000313" key="7">
    <source>
        <dbReference type="Proteomes" id="UP000324194"/>
    </source>
</evidence>
<keyword evidence="2 4" id="KW-0442">Lipid degradation</keyword>
<keyword evidence="1 4" id="KW-0378">Hydrolase</keyword>
<evidence type="ECO:0000256" key="2">
    <source>
        <dbReference type="ARBA" id="ARBA00022963"/>
    </source>
</evidence>
<organism evidence="6 7">
    <name type="scientific">Aquicella siphonis</name>
    <dbReference type="NCBI Taxonomy" id="254247"/>
    <lineage>
        <taxon>Bacteria</taxon>
        <taxon>Pseudomonadati</taxon>
        <taxon>Pseudomonadota</taxon>
        <taxon>Gammaproteobacteria</taxon>
        <taxon>Legionellales</taxon>
        <taxon>Coxiellaceae</taxon>
        <taxon>Aquicella</taxon>
    </lineage>
</organism>
<feature type="short sequence motif" description="DGA/G" evidence="4">
    <location>
        <begin position="206"/>
        <end position="208"/>
    </location>
</feature>
<name>A0A5E4PHW1_9COXI</name>
<dbReference type="PANTHER" id="PTHR14226:SF29">
    <property type="entry name" value="NEUROPATHY TARGET ESTERASE SWS"/>
    <property type="match status" value="1"/>
</dbReference>
<evidence type="ECO:0000256" key="1">
    <source>
        <dbReference type="ARBA" id="ARBA00022801"/>
    </source>
</evidence>
<proteinExistence type="predicted"/>
<dbReference type="EMBL" id="LR699119">
    <property type="protein sequence ID" value="VVC75916.1"/>
    <property type="molecule type" value="Genomic_DNA"/>
</dbReference>
<evidence type="ECO:0000313" key="6">
    <source>
        <dbReference type="EMBL" id="VVC75916.1"/>
    </source>
</evidence>
<dbReference type="Pfam" id="PF01734">
    <property type="entry name" value="Patatin"/>
    <property type="match status" value="1"/>
</dbReference>
<accession>A0A5E4PHW1</accession>
<comment type="caution">
    <text evidence="4">Lacks conserved residue(s) required for the propagation of feature annotation.</text>
</comment>
<dbReference type="GO" id="GO:0016042">
    <property type="term" value="P:lipid catabolic process"/>
    <property type="evidence" value="ECO:0007669"/>
    <property type="project" value="UniProtKB-UniRule"/>
</dbReference>
<dbReference type="GO" id="GO:0016787">
    <property type="term" value="F:hydrolase activity"/>
    <property type="evidence" value="ECO:0007669"/>
    <property type="project" value="UniProtKB-UniRule"/>
</dbReference>
<evidence type="ECO:0000256" key="4">
    <source>
        <dbReference type="PROSITE-ProRule" id="PRU01161"/>
    </source>
</evidence>
<dbReference type="AlphaFoldDB" id="A0A5E4PHW1"/>
<dbReference type="InterPro" id="IPR016035">
    <property type="entry name" value="Acyl_Trfase/lysoPLipase"/>
</dbReference>
<evidence type="ECO:0000259" key="5">
    <source>
        <dbReference type="PROSITE" id="PS51635"/>
    </source>
</evidence>
<feature type="active site" description="Nucleophile" evidence="4">
    <location>
        <position position="92"/>
    </location>
</feature>
<dbReference type="Gene3D" id="3.40.1090.10">
    <property type="entry name" value="Cytosolic phospholipase A2 catalytic domain"/>
    <property type="match status" value="2"/>
</dbReference>
<feature type="short sequence motif" description="GXSXG" evidence="4">
    <location>
        <begin position="90"/>
        <end position="94"/>
    </location>
</feature>
<evidence type="ECO:0000256" key="3">
    <source>
        <dbReference type="ARBA" id="ARBA00023098"/>
    </source>
</evidence>
<dbReference type="SUPFAM" id="SSF52151">
    <property type="entry name" value="FabD/lysophospholipase-like"/>
    <property type="match status" value="1"/>
</dbReference>
<dbReference type="KEGG" id="asip:AQUSIP_12170"/>
<feature type="domain" description="PNPLA" evidence="5">
    <location>
        <begin position="59"/>
        <end position="219"/>
    </location>
</feature>
<dbReference type="InterPro" id="IPR002641">
    <property type="entry name" value="PNPLA_dom"/>
</dbReference>
<dbReference type="PANTHER" id="PTHR14226">
    <property type="entry name" value="NEUROPATHY TARGET ESTERASE/SWISS CHEESE D.MELANOGASTER"/>
    <property type="match status" value="1"/>
</dbReference>
<sequence>MTITINVMNIKRQVNVLYVILLVPLFIFLTACAARQPVIDIPQTPPPVKKINRPPRVALVLGSGGVRGYAHLGVLQALEEAHIPVDVIVGCSAGSIVASLYADNQSFRKTYDIMMPAGFWDYADISNLTSGGGIVAGYQLETFLLQHMKARSFGELNTKVIIATTDVHSGKLYPIESGPIAPAVLASSAIPGAIKPVQIYGRALIDGGVISPVPVELASKLHPRLIIAVNLSTKSSQPALNSALDVLDSAMYIMGKRITDDSLKAADVVISPKVGDVNIFDIRRKKELYLAGLSAARKQIPAIRRLLAQTDKARH</sequence>
<dbReference type="Proteomes" id="UP000324194">
    <property type="component" value="Chromosome 1"/>
</dbReference>
<dbReference type="RefSeq" id="WP_148339183.1">
    <property type="nucleotide sequence ID" value="NZ_LR699119.1"/>
</dbReference>